<comment type="subcellular location">
    <subcellularLocation>
        <location evidence="1">Cell inner membrane</location>
        <topology evidence="1">Multi-pass membrane protein</topology>
    </subcellularLocation>
</comment>
<dbReference type="SUPFAM" id="SSF82866">
    <property type="entry name" value="Multidrug efflux transporter AcrB transmembrane domain"/>
    <property type="match status" value="2"/>
</dbReference>
<keyword evidence="11" id="KW-1185">Reference proteome</keyword>
<keyword evidence="8 9" id="KW-0472">Membrane</keyword>
<feature type="transmembrane region" description="Helical" evidence="9">
    <location>
        <begin position="339"/>
        <end position="358"/>
    </location>
</feature>
<dbReference type="Gene3D" id="3.30.2090.10">
    <property type="entry name" value="Multidrug efflux transporter AcrB TolC docking domain, DN and DC subdomains"/>
    <property type="match status" value="2"/>
</dbReference>
<dbReference type="InterPro" id="IPR001036">
    <property type="entry name" value="Acrflvin-R"/>
</dbReference>
<feature type="transmembrane region" description="Helical" evidence="9">
    <location>
        <begin position="893"/>
        <end position="909"/>
    </location>
</feature>
<dbReference type="PANTHER" id="PTHR32063:SF9">
    <property type="entry name" value="SIMILAR TO MULTIDRUG RESISTANCE PROTEIN MEXB"/>
    <property type="match status" value="1"/>
</dbReference>
<keyword evidence="3" id="KW-0813">Transport</keyword>
<name>A0ABN6EFW1_9BACT</name>
<feature type="transmembrane region" description="Helical" evidence="9">
    <location>
        <begin position="391"/>
        <end position="416"/>
    </location>
</feature>
<evidence type="ECO:0000256" key="5">
    <source>
        <dbReference type="ARBA" id="ARBA00022519"/>
    </source>
</evidence>
<dbReference type="EMBL" id="AP024484">
    <property type="protein sequence ID" value="BCS84788.1"/>
    <property type="molecule type" value="Genomic_DNA"/>
</dbReference>
<dbReference type="PANTHER" id="PTHR32063">
    <property type="match status" value="1"/>
</dbReference>
<proteinExistence type="inferred from homology"/>
<evidence type="ECO:0000256" key="3">
    <source>
        <dbReference type="ARBA" id="ARBA00022448"/>
    </source>
</evidence>
<evidence type="ECO:0000256" key="9">
    <source>
        <dbReference type="SAM" id="Phobius"/>
    </source>
</evidence>
<feature type="transmembrane region" description="Helical" evidence="9">
    <location>
        <begin position="437"/>
        <end position="457"/>
    </location>
</feature>
<evidence type="ECO:0000256" key="4">
    <source>
        <dbReference type="ARBA" id="ARBA00022475"/>
    </source>
</evidence>
<dbReference type="InterPro" id="IPR027463">
    <property type="entry name" value="AcrB_DN_DC_subdom"/>
</dbReference>
<dbReference type="RefSeq" id="WP_207154982.1">
    <property type="nucleotide sequence ID" value="NZ_AP024484.1"/>
</dbReference>
<evidence type="ECO:0000256" key="1">
    <source>
        <dbReference type="ARBA" id="ARBA00004429"/>
    </source>
</evidence>
<accession>A0ABN6EFW1</accession>
<feature type="transmembrane region" description="Helical" evidence="9">
    <location>
        <begin position="12"/>
        <end position="33"/>
    </location>
</feature>
<evidence type="ECO:0000256" key="7">
    <source>
        <dbReference type="ARBA" id="ARBA00022989"/>
    </source>
</evidence>
<dbReference type="Gene3D" id="3.30.70.1430">
    <property type="entry name" value="Multidrug efflux transporter AcrB pore domain"/>
    <property type="match status" value="2"/>
</dbReference>
<feature type="transmembrane region" description="Helical" evidence="9">
    <location>
        <begin position="469"/>
        <end position="496"/>
    </location>
</feature>
<evidence type="ECO:0000313" key="10">
    <source>
        <dbReference type="EMBL" id="BCS84788.1"/>
    </source>
</evidence>
<keyword evidence="7 9" id="KW-1133">Transmembrane helix</keyword>
<dbReference type="NCBIfam" id="TIGR00915">
    <property type="entry name" value="2A0602"/>
    <property type="match status" value="1"/>
</dbReference>
<organism evidence="10 11">
    <name type="scientific">Prevotella herbatica</name>
    <dbReference type="NCBI Taxonomy" id="2801997"/>
    <lineage>
        <taxon>Bacteria</taxon>
        <taxon>Pseudomonadati</taxon>
        <taxon>Bacteroidota</taxon>
        <taxon>Bacteroidia</taxon>
        <taxon>Bacteroidales</taxon>
        <taxon>Prevotellaceae</taxon>
        <taxon>Prevotella</taxon>
    </lineage>
</organism>
<dbReference type="SUPFAM" id="SSF82693">
    <property type="entry name" value="Multidrug efflux transporter AcrB pore domain, PN1, PN2, PC1 and PC2 subdomains"/>
    <property type="match status" value="4"/>
</dbReference>
<keyword evidence="4" id="KW-1003">Cell membrane</keyword>
<dbReference type="SUPFAM" id="SSF82714">
    <property type="entry name" value="Multidrug efflux transporter AcrB TolC docking domain, DN and DC subdomains"/>
    <property type="match status" value="2"/>
</dbReference>
<dbReference type="Proteomes" id="UP001319045">
    <property type="component" value="Chromosome"/>
</dbReference>
<sequence length="1087" mass="118446">MTLTNFIKRPVLSTVISILFVLLGTIGLISLPVEQYPDIAPPTISVMTTYTGADAQTVLNSVVTPLEESINGVENMTYMTSSATNDGMASITVYFKQGSDANMAQVNVQNRVQQAQALLPAEVTRAGVTVSKRQSSNVIMFSLTTEDGRYDDQFVTNYALINVIPQLKRINGVGDIQTPGTRTYSMRIWLKPDKMKQYGLIPSDITKALEGQNIEAAPGKFGENSDMAYEYVLRYKGRLKTIPDYENIIISSTTNGQTLKLGDVAKVELGGLQYNVNLLNNGHPAVLGMVNQIAGSNATQIASDVKKTLEEAKKSFPPGLEYTIEQDVTEFLFASIHEVVFTLFITLALVFLVVYIFLQDFRSTLIPMIAVPVALIGTFFFLWVFGFSVNLLTLSALLLAIAIVVDDAIVVVEAVHAKLDQGYKSALAASIDAMNEISGAIISITLVMAAVFVPVSFMGGTSGTFYREFGVTMAISIVISSLNALTLSPALCAMFLKPHEDDEHSEKKTTFVTRFHDGFNHQFDKITSKYKKGVQWIINHYLIVGGAVVLGIAALVITMATTKTGLVPDEDTGTLFVTISAAPGTSQERTKQIVAQVDKMLANNPAIKRRESILGYNFIAGQGSDQATFIIKLKSFEERSGSFTTRIENAIKNADVMALFVNPLENTSVLGMIYKQTATIKDAQILAFGPPMIPGFSMQNGVTLSMQDKTGGSIVKFYNVTKDFIAELNKRPEIQMAQTSYNPNYPQYMVDVDVAKTKQAGIAPSDVLTTLQGYYGGLYASNFNAFGKLYRVMIQGDVASRMRPDGLSNIYIRTPTGMSPVSEFVKLRRIYGPSNISRFNLFTSINVSVTPQTGYSSGQAMQAIKEVSENTLPEGYSYDYSGLTRSEAESSNSTALIFVLCIVFVYLILSAQYESYILPLAVILSIPFGLAGAFIFTLIFGHSNDIYMQISLIMLIGLLAKNAILIVQFALERRRTGMAIKYSAILGAGARLRPILMTSLAMVVGLLPLMFASGVGKNGNQTLGAAAIGGMFIGTLCQVFVVPALFTVFQWLQEKLTPLKFEDEENAEAASELAQYANAKSTVSPKN</sequence>
<feature type="transmembrane region" description="Helical" evidence="9">
    <location>
        <begin position="916"/>
        <end position="940"/>
    </location>
</feature>
<dbReference type="Pfam" id="PF00873">
    <property type="entry name" value="ACR_tran"/>
    <property type="match status" value="1"/>
</dbReference>
<feature type="transmembrane region" description="Helical" evidence="9">
    <location>
        <begin position="946"/>
        <end position="971"/>
    </location>
</feature>
<dbReference type="InterPro" id="IPR004764">
    <property type="entry name" value="MdtF-like"/>
</dbReference>
<dbReference type="Gene3D" id="3.30.70.1320">
    <property type="entry name" value="Multidrug efflux transporter AcrB pore domain like"/>
    <property type="match status" value="1"/>
</dbReference>
<reference evidence="10 11" key="1">
    <citation type="journal article" date="2022" name="Int. J. Syst. Evol. Microbiol.">
        <title>Prevotella herbatica sp. nov., a plant polysaccharide-decomposing anaerobic bacterium isolated from a methanogenic reactor.</title>
        <authorList>
            <person name="Uek A."/>
            <person name="Tonouchi A."/>
            <person name="Kaku N."/>
            <person name="Ueki K."/>
        </authorList>
    </citation>
    <scope>NUCLEOTIDE SEQUENCE [LARGE SCALE GENOMIC DNA]</scope>
    <source>
        <strain evidence="10 11">WR041</strain>
    </source>
</reference>
<feature type="transmembrane region" description="Helical" evidence="9">
    <location>
        <begin position="1023"/>
        <end position="1052"/>
    </location>
</feature>
<gene>
    <name evidence="10" type="ORF">prwr041_06810</name>
</gene>
<dbReference type="Gene3D" id="3.30.70.1440">
    <property type="entry name" value="Multidrug efflux transporter AcrB pore domain"/>
    <property type="match status" value="1"/>
</dbReference>
<keyword evidence="5" id="KW-0997">Cell inner membrane</keyword>
<keyword evidence="6 9" id="KW-0812">Transmembrane</keyword>
<dbReference type="Gene3D" id="1.20.1640.10">
    <property type="entry name" value="Multidrug efflux transporter AcrB transmembrane domain"/>
    <property type="match status" value="2"/>
</dbReference>
<feature type="transmembrane region" description="Helical" evidence="9">
    <location>
        <begin position="365"/>
        <end position="385"/>
    </location>
</feature>
<comment type="similarity">
    <text evidence="2">Belongs to the resistance-nodulation-cell division (RND) (TC 2.A.6) family.</text>
</comment>
<evidence type="ECO:0000256" key="6">
    <source>
        <dbReference type="ARBA" id="ARBA00022692"/>
    </source>
</evidence>
<feature type="transmembrane region" description="Helical" evidence="9">
    <location>
        <begin position="992"/>
        <end position="1011"/>
    </location>
</feature>
<evidence type="ECO:0000256" key="2">
    <source>
        <dbReference type="ARBA" id="ARBA00010942"/>
    </source>
</evidence>
<evidence type="ECO:0000313" key="11">
    <source>
        <dbReference type="Proteomes" id="UP001319045"/>
    </source>
</evidence>
<evidence type="ECO:0000256" key="8">
    <source>
        <dbReference type="ARBA" id="ARBA00023136"/>
    </source>
</evidence>
<feature type="transmembrane region" description="Helical" evidence="9">
    <location>
        <begin position="538"/>
        <end position="560"/>
    </location>
</feature>
<protein>
    <submittedName>
        <fullName evidence="10">Multidrug transporter AcrB</fullName>
    </submittedName>
</protein>
<dbReference type="PRINTS" id="PR00702">
    <property type="entry name" value="ACRIFLAVINRP"/>
</dbReference>